<feature type="transmembrane region" description="Helical" evidence="2">
    <location>
        <begin position="122"/>
        <end position="138"/>
    </location>
</feature>
<evidence type="ECO:0000259" key="4">
    <source>
        <dbReference type="Pfam" id="PF07786"/>
    </source>
</evidence>
<name>A0A4Z1E198_9MICO</name>
<evidence type="ECO:0000313" key="6">
    <source>
        <dbReference type="Proteomes" id="UP000297318"/>
    </source>
</evidence>
<evidence type="ECO:0000256" key="2">
    <source>
        <dbReference type="SAM" id="Phobius"/>
    </source>
</evidence>
<keyword evidence="2" id="KW-0472">Membrane</keyword>
<feature type="transmembrane region" description="Helical" evidence="2">
    <location>
        <begin position="28"/>
        <end position="45"/>
    </location>
</feature>
<feature type="transmembrane region" description="Helical" evidence="2">
    <location>
        <begin position="268"/>
        <end position="290"/>
    </location>
</feature>
<keyword evidence="6" id="KW-1185">Reference proteome</keyword>
<feature type="transmembrane region" description="Helical" evidence="2">
    <location>
        <begin position="302"/>
        <end position="323"/>
    </location>
</feature>
<dbReference type="AlphaFoldDB" id="A0A4Z1E198"/>
<dbReference type="Pfam" id="PF07786">
    <property type="entry name" value="HGSNAT_cat"/>
    <property type="match status" value="1"/>
</dbReference>
<accession>A0A4Z1E198</accession>
<evidence type="ECO:0000259" key="3">
    <source>
        <dbReference type="Pfam" id="PF04235"/>
    </source>
</evidence>
<proteinExistence type="predicted"/>
<dbReference type="InterPro" id="IPR007349">
    <property type="entry name" value="DUF418"/>
</dbReference>
<keyword evidence="2" id="KW-0812">Transmembrane</keyword>
<evidence type="ECO:0000256" key="1">
    <source>
        <dbReference type="SAM" id="MobiDB-lite"/>
    </source>
</evidence>
<keyword evidence="2" id="KW-1133">Transmembrane helix</keyword>
<comment type="caution">
    <text evidence="5">The sequence shown here is derived from an EMBL/GenBank/DDBJ whole genome shotgun (WGS) entry which is preliminary data.</text>
</comment>
<organism evidence="5 6">
    <name type="scientific">Serinibacter arcticus</name>
    <dbReference type="NCBI Taxonomy" id="1655435"/>
    <lineage>
        <taxon>Bacteria</taxon>
        <taxon>Bacillati</taxon>
        <taxon>Actinomycetota</taxon>
        <taxon>Actinomycetes</taxon>
        <taxon>Micrococcales</taxon>
        <taxon>Beutenbergiaceae</taxon>
        <taxon>Serinibacter</taxon>
    </lineage>
</organism>
<feature type="region of interest" description="Disordered" evidence="1">
    <location>
        <begin position="1"/>
        <end position="22"/>
    </location>
</feature>
<feature type="transmembrane region" description="Helical" evidence="2">
    <location>
        <begin position="99"/>
        <end position="116"/>
    </location>
</feature>
<evidence type="ECO:0000313" key="5">
    <source>
        <dbReference type="EMBL" id="TGO04263.1"/>
    </source>
</evidence>
<protein>
    <submittedName>
        <fullName evidence="5">Putative membrane protein</fullName>
    </submittedName>
</protein>
<feature type="transmembrane region" description="Helical" evidence="2">
    <location>
        <begin position="219"/>
        <end position="248"/>
    </location>
</feature>
<reference evidence="5 6" key="1">
    <citation type="submission" date="2018-11" db="EMBL/GenBank/DDBJ databases">
        <title>Complete genome sequencing of the Actinobacteria Serinibacter sp. K3-2.</title>
        <authorList>
            <person name="Rakitin A.L."/>
            <person name="Beletsky A.V."/>
            <person name="Mardanov A.V."/>
            <person name="Ravin N.V."/>
            <person name="Gromova A.S."/>
            <person name="Filippova S.N."/>
            <person name="Gal'Chenko V.F."/>
        </authorList>
    </citation>
    <scope>NUCLEOTIDE SEQUENCE [LARGE SCALE GENOMIC DNA]</scope>
    <source>
        <strain evidence="5 6">K3-2</strain>
    </source>
</reference>
<feature type="domain" description="DUF418" evidence="3">
    <location>
        <begin position="262"/>
        <end position="365"/>
    </location>
</feature>
<sequence length="381" mass="39807">MAPVQQHARPAPSDPRPPRTRRITGVDVARSVAIIGMLVAHLGTGHDSRGGGWGEQWMWIFDGRSSALFATLAGVSLALMSRSTAREDRPGWRRLRVKIAVRAVILLVLGVVLQVLGTPVVVILTAYAVMFLMALPVLRLGNRWLLLIAGVAVTLGPVLVLGLRQTMTGSVQPSVVFSFEGPVIGELVTGYYPALVWIGYLLVGVVVGRGALASRRYAAILLGGGTALAAIAYGLGTVLTAAVGQGLYPVDVLFWPDVLLSVEPHSNSAFEVAGNIGVGLAVVGLCLLLTSVRAGELALSPLAALGAMSLTIYSAQLVVIAVLGPDAVYYPGSNVPLLVLALASIAFSWGWRAVLGQGPLERLLKISSDGVASLLVPTGPR</sequence>
<feature type="transmembrane region" description="Helical" evidence="2">
    <location>
        <begin position="335"/>
        <end position="355"/>
    </location>
</feature>
<dbReference type="InterPro" id="IPR012429">
    <property type="entry name" value="HGSNAT_cat"/>
</dbReference>
<feature type="domain" description="Heparan-alpha-glucosaminide N-acetyltransferase catalytic" evidence="4">
    <location>
        <begin position="22"/>
        <end position="214"/>
    </location>
</feature>
<dbReference type="Proteomes" id="UP000297318">
    <property type="component" value="Unassembled WGS sequence"/>
</dbReference>
<feature type="transmembrane region" description="Helical" evidence="2">
    <location>
        <begin position="145"/>
        <end position="163"/>
    </location>
</feature>
<feature type="transmembrane region" description="Helical" evidence="2">
    <location>
        <begin position="183"/>
        <end position="207"/>
    </location>
</feature>
<gene>
    <name evidence="5" type="ORF">SERN_1856</name>
</gene>
<dbReference type="Pfam" id="PF04235">
    <property type="entry name" value="DUF418"/>
    <property type="match status" value="1"/>
</dbReference>
<feature type="transmembrane region" description="Helical" evidence="2">
    <location>
        <begin position="57"/>
        <end position="79"/>
    </location>
</feature>
<dbReference type="InterPro" id="IPR052529">
    <property type="entry name" value="Bact_Transport_Assoc"/>
</dbReference>
<dbReference type="PANTHER" id="PTHR30590:SF2">
    <property type="entry name" value="INNER MEMBRANE PROTEIN"/>
    <property type="match status" value="1"/>
</dbReference>
<dbReference type="EMBL" id="RHPJ01000003">
    <property type="protein sequence ID" value="TGO04263.1"/>
    <property type="molecule type" value="Genomic_DNA"/>
</dbReference>
<dbReference type="PANTHER" id="PTHR30590">
    <property type="entry name" value="INNER MEMBRANE PROTEIN"/>
    <property type="match status" value="1"/>
</dbReference>